<dbReference type="Pfam" id="PF02581">
    <property type="entry name" value="TMP-TENI"/>
    <property type="match status" value="1"/>
</dbReference>
<evidence type="ECO:0000256" key="10">
    <source>
        <dbReference type="ARBA" id="ARBA00022840"/>
    </source>
</evidence>
<dbReference type="CDD" id="cd01169">
    <property type="entry name" value="HMPP_kinase"/>
    <property type="match status" value="1"/>
</dbReference>
<dbReference type="InterPro" id="IPR013785">
    <property type="entry name" value="Aldolase_TIM"/>
</dbReference>
<protein>
    <recommendedName>
        <fullName evidence="18">Thiamine-phosphate synthase</fullName>
        <shortName evidence="18">TP synthase</shortName>
        <shortName evidence="18">TPS</shortName>
        <ecNumber evidence="18">2.5.1.3</ecNumber>
    </recommendedName>
    <alternativeName>
        <fullName evidence="18">Thiamine-phosphate pyrophosphorylase</fullName>
        <shortName evidence="18">TMP pyrophosphorylase</shortName>
        <shortName evidence="18">TMP-PPase</shortName>
    </alternativeName>
</protein>
<organism evidence="21 22">
    <name type="scientific">Fructobacillus papyrifericola</name>
    <dbReference type="NCBI Taxonomy" id="2713172"/>
    <lineage>
        <taxon>Bacteria</taxon>
        <taxon>Bacillati</taxon>
        <taxon>Bacillota</taxon>
        <taxon>Bacilli</taxon>
        <taxon>Lactobacillales</taxon>
        <taxon>Lactobacillaceae</taxon>
        <taxon>Fructobacillus</taxon>
    </lineage>
</organism>
<dbReference type="HAMAP" id="MF_00097">
    <property type="entry name" value="TMP_synthase"/>
    <property type="match status" value="1"/>
</dbReference>
<dbReference type="InterPro" id="IPR034291">
    <property type="entry name" value="TMP_synthase"/>
</dbReference>
<feature type="binding site" evidence="18">
    <location>
        <position position="446"/>
    </location>
    <ligand>
        <name>2-[(2R,5Z)-2-carboxy-4-methylthiazol-5(2H)-ylidene]ethyl phosphate</name>
        <dbReference type="ChEBI" id="CHEBI:62899"/>
    </ligand>
</feature>
<comment type="catalytic activity">
    <reaction evidence="2">
        <text>4-amino-2-methyl-5-(phosphooxymethyl)pyrimidine + ATP = 4-amino-2-methyl-5-(diphosphooxymethyl)pyrimidine + ADP</text>
        <dbReference type="Rhea" id="RHEA:19893"/>
        <dbReference type="ChEBI" id="CHEBI:30616"/>
        <dbReference type="ChEBI" id="CHEBI:57841"/>
        <dbReference type="ChEBI" id="CHEBI:58354"/>
        <dbReference type="ChEBI" id="CHEBI:456216"/>
        <dbReference type="EC" id="2.7.4.7"/>
    </reaction>
</comment>
<comment type="similarity">
    <text evidence="18">Belongs to the thiamine-phosphate synthase family.</text>
</comment>
<feature type="binding site" evidence="18">
    <location>
        <position position="387"/>
    </location>
    <ligand>
        <name>4-amino-2-methyl-5-(diphosphooxymethyl)pyrimidine</name>
        <dbReference type="ChEBI" id="CHEBI:57841"/>
    </ligand>
</feature>
<comment type="catalytic activity">
    <reaction evidence="15 18">
        <text>4-methyl-5-(2-phosphooxyethyl)-thiazole + 4-amino-2-methyl-5-(diphosphooxymethyl)pyrimidine + H(+) = thiamine phosphate + diphosphate</text>
        <dbReference type="Rhea" id="RHEA:22328"/>
        <dbReference type="ChEBI" id="CHEBI:15378"/>
        <dbReference type="ChEBI" id="CHEBI:33019"/>
        <dbReference type="ChEBI" id="CHEBI:37575"/>
        <dbReference type="ChEBI" id="CHEBI:57841"/>
        <dbReference type="ChEBI" id="CHEBI:58296"/>
        <dbReference type="EC" id="2.5.1.3"/>
    </reaction>
</comment>
<dbReference type="Gene3D" id="3.20.20.70">
    <property type="entry name" value="Aldolase class I"/>
    <property type="match status" value="1"/>
</dbReference>
<keyword evidence="6 18" id="KW-0808">Transferase</keyword>
<keyword evidence="12 18" id="KW-0784">Thiamine biosynthesis</keyword>
<dbReference type="PANTHER" id="PTHR20858">
    <property type="entry name" value="PHOSPHOMETHYLPYRIMIDINE KINASE"/>
    <property type="match status" value="1"/>
</dbReference>
<comment type="function">
    <text evidence="18">Condenses 4-methyl-5-(beta-hydroxyethyl)thiazole monophosphate (THZ-P) and 2-methyl-4-amino-5-hydroxymethyl pyrimidine pyrophosphate (HMP-PP) to form thiamine monophosphate (TMP).</text>
</comment>
<comment type="catalytic activity">
    <reaction evidence="1">
        <text>4-amino-5-hydroxymethyl-2-methylpyrimidine + ATP = 4-amino-2-methyl-5-(phosphooxymethyl)pyrimidine + ADP + H(+)</text>
        <dbReference type="Rhea" id="RHEA:23096"/>
        <dbReference type="ChEBI" id="CHEBI:15378"/>
        <dbReference type="ChEBI" id="CHEBI:16892"/>
        <dbReference type="ChEBI" id="CHEBI:30616"/>
        <dbReference type="ChEBI" id="CHEBI:58354"/>
        <dbReference type="ChEBI" id="CHEBI:456216"/>
        <dbReference type="EC" id="2.7.1.49"/>
    </reaction>
</comment>
<evidence type="ECO:0000256" key="6">
    <source>
        <dbReference type="ARBA" id="ARBA00022679"/>
    </source>
</evidence>
<evidence type="ECO:0000256" key="9">
    <source>
        <dbReference type="ARBA" id="ARBA00022777"/>
    </source>
</evidence>
<keyword evidence="22" id="KW-1185">Reference proteome</keyword>
<evidence type="ECO:0000256" key="4">
    <source>
        <dbReference type="ARBA" id="ARBA00005165"/>
    </source>
</evidence>
<keyword evidence="8" id="KW-0547">Nucleotide-binding</keyword>
<evidence type="ECO:0000256" key="18">
    <source>
        <dbReference type="HAMAP-Rule" id="MF_00097"/>
    </source>
</evidence>
<dbReference type="EMBL" id="JAAMFJ010000001">
    <property type="protein sequence ID" value="MBS9336034.1"/>
    <property type="molecule type" value="Genomic_DNA"/>
</dbReference>
<feature type="binding site" evidence="18">
    <location>
        <position position="350"/>
    </location>
    <ligand>
        <name>Mg(2+)</name>
        <dbReference type="ChEBI" id="CHEBI:18420"/>
    </ligand>
</feature>
<keyword evidence="7 18" id="KW-0479">Metal-binding</keyword>
<feature type="binding site" evidence="18">
    <location>
        <position position="369"/>
    </location>
    <ligand>
        <name>Mg(2+)</name>
        <dbReference type="ChEBI" id="CHEBI:18420"/>
    </ligand>
</feature>
<feature type="binding site" evidence="18">
    <location>
        <begin position="415"/>
        <end position="417"/>
    </location>
    <ligand>
        <name>2-[(2R,5Z)-2-carboxy-4-methylthiazol-5(2H)-ylidene]ethyl phosphate</name>
        <dbReference type="ChEBI" id="CHEBI:62899"/>
    </ligand>
</feature>
<comment type="caution">
    <text evidence="21">The sequence shown here is derived from an EMBL/GenBank/DDBJ whole genome shotgun (WGS) entry which is preliminary data.</text>
</comment>
<sequence>MRAAKQYPTALTIAGSDSGGGAGMQADIKTMQHFQVFSTNVVVGLTAQNTLGVQGAYPTDEAVIDAQFDSLMADFDIQAAKTGALFDAKRVAKVAQNVSRYQIKQLVVDPVMVAKGGAALLDEAGVQAMKESLLPKAFLVTPNIPEAELLSGMKIQNEADMAEAAKRIQRFGVANVMVKGGHLPGDEVTNYVLLGSDSFVLTGKKVDTKRKHGTGDTLSAAITAMLAKGISLKRAILLANDYMNAIVSKPLYIGQGHGPLNHGLWSNPKKTFANLTERALRCQLVVGLANVDYDANRLFDLVRAACEAGVSLVQYREKGERSVDFEKRLAVAVTLSRICQKKDVLFFIDDDVDLAIASGADGVHVGQDDTSVASIVERAPQLLIGLSISTMAEFEKSRSSLADLAYIGVGPVFDTKTKKDAKPSIGLAGLKRIKEAAQLPVIAIGGLTEENAAGVYEAGADGIAVISAITKSDNLNRTVQKLSNL</sequence>
<evidence type="ECO:0000256" key="2">
    <source>
        <dbReference type="ARBA" id="ARBA00000565"/>
    </source>
</evidence>
<dbReference type="InterPro" id="IPR022998">
    <property type="entry name" value="ThiamineP_synth_TenI"/>
</dbReference>
<comment type="pathway">
    <text evidence="14">Cofactor biosynthesis; thiamine diphosphate biosynthesis; 4-amino-2-methyl-5-diphosphomethylpyrimidine from 5-amino-1-(5-phospho-D-ribosyl)imidazole: step 2/3.</text>
</comment>
<evidence type="ECO:0000259" key="19">
    <source>
        <dbReference type="Pfam" id="PF02581"/>
    </source>
</evidence>
<evidence type="ECO:0000256" key="12">
    <source>
        <dbReference type="ARBA" id="ARBA00022977"/>
    </source>
</evidence>
<feature type="domain" description="Thiamine phosphate synthase/TenI" evidence="19">
    <location>
        <begin position="295"/>
        <end position="469"/>
    </location>
</feature>
<evidence type="ECO:0000256" key="15">
    <source>
        <dbReference type="ARBA" id="ARBA00047334"/>
    </source>
</evidence>
<feature type="binding site" evidence="18">
    <location>
        <begin position="314"/>
        <end position="318"/>
    </location>
    <ligand>
        <name>4-amino-2-methyl-5-(diphosphooxymethyl)pyrimidine</name>
        <dbReference type="ChEBI" id="CHEBI:57841"/>
    </ligand>
</feature>
<evidence type="ECO:0000256" key="5">
    <source>
        <dbReference type="ARBA" id="ARBA00009879"/>
    </source>
</evidence>
<evidence type="ECO:0000256" key="11">
    <source>
        <dbReference type="ARBA" id="ARBA00022842"/>
    </source>
</evidence>
<comment type="pathway">
    <text evidence="4 18">Cofactor biosynthesis; thiamine diphosphate biosynthesis; thiamine phosphate from 4-amino-2-methyl-5-diphosphomethylpyrimidine and 4-methyl-5-(2-phosphoethyl)-thiazole: step 1/1.</text>
</comment>
<feature type="binding site" evidence="18">
    <location>
        <position position="349"/>
    </location>
    <ligand>
        <name>4-amino-2-methyl-5-(diphosphooxymethyl)pyrimidine</name>
        <dbReference type="ChEBI" id="CHEBI:57841"/>
    </ligand>
</feature>
<comment type="similarity">
    <text evidence="5">Belongs to the ThiD family.</text>
</comment>
<dbReference type="PANTHER" id="PTHR20858:SF17">
    <property type="entry name" value="HYDROXYMETHYLPYRIMIDINE_PHOSPHOMETHYLPYRIMIDINE KINASE THI20-RELATED"/>
    <property type="match status" value="1"/>
</dbReference>
<keyword evidence="9 21" id="KW-0418">Kinase</keyword>
<accession>A0ABS5QS51</accession>
<dbReference type="NCBIfam" id="TIGR00693">
    <property type="entry name" value="thiE"/>
    <property type="match status" value="1"/>
</dbReference>
<comment type="pathway">
    <text evidence="3">Cofactor biosynthesis; thiamine diphosphate biosynthesis; 4-amino-2-methyl-5-diphosphomethylpyrimidine from 5-amino-1-(5-phospho-D-ribosyl)imidazole: step 3/3.</text>
</comment>
<comment type="catalytic activity">
    <reaction evidence="17 18">
        <text>2-[(2R,5Z)-2-carboxy-4-methylthiazol-5(2H)-ylidene]ethyl phosphate + 4-amino-2-methyl-5-(diphosphooxymethyl)pyrimidine + 2 H(+) = thiamine phosphate + CO2 + diphosphate</text>
        <dbReference type="Rhea" id="RHEA:47844"/>
        <dbReference type="ChEBI" id="CHEBI:15378"/>
        <dbReference type="ChEBI" id="CHEBI:16526"/>
        <dbReference type="ChEBI" id="CHEBI:33019"/>
        <dbReference type="ChEBI" id="CHEBI:37575"/>
        <dbReference type="ChEBI" id="CHEBI:57841"/>
        <dbReference type="ChEBI" id="CHEBI:62899"/>
        <dbReference type="EC" id="2.5.1.3"/>
    </reaction>
</comment>
<evidence type="ECO:0000256" key="16">
    <source>
        <dbReference type="ARBA" id="ARBA00047851"/>
    </source>
</evidence>
<evidence type="ECO:0000256" key="17">
    <source>
        <dbReference type="ARBA" id="ARBA00047883"/>
    </source>
</evidence>
<keyword evidence="10" id="KW-0067">ATP-binding</keyword>
<evidence type="ECO:0000256" key="14">
    <source>
        <dbReference type="ARBA" id="ARBA00037917"/>
    </source>
</evidence>
<reference evidence="21 22" key="1">
    <citation type="submission" date="2020-02" db="EMBL/GenBank/DDBJ databases">
        <title>Fructobacillus sp. isolated from paper mulberry of Taiwan.</title>
        <authorList>
            <person name="Lin S.-T."/>
        </authorList>
    </citation>
    <scope>NUCLEOTIDE SEQUENCE [LARGE SCALE GENOMIC DNA]</scope>
    <source>
        <strain evidence="21 22">M1-21</strain>
    </source>
</reference>
<dbReference type="Gene3D" id="3.40.1190.20">
    <property type="match status" value="1"/>
</dbReference>
<name>A0ABS5QS51_9LACO</name>
<dbReference type="InterPro" id="IPR029056">
    <property type="entry name" value="Ribokinase-like"/>
</dbReference>
<dbReference type="GO" id="GO:0008902">
    <property type="term" value="F:hydroxymethylpyrimidine kinase activity"/>
    <property type="evidence" value="ECO:0007669"/>
    <property type="project" value="UniProtKB-EC"/>
</dbReference>
<dbReference type="SUPFAM" id="SSF51391">
    <property type="entry name" value="Thiamin phosphate synthase"/>
    <property type="match status" value="1"/>
</dbReference>
<comment type="catalytic activity">
    <reaction evidence="16 18">
        <text>2-(2-carboxy-4-methylthiazol-5-yl)ethyl phosphate + 4-amino-2-methyl-5-(diphosphooxymethyl)pyrimidine + 2 H(+) = thiamine phosphate + CO2 + diphosphate</text>
        <dbReference type="Rhea" id="RHEA:47848"/>
        <dbReference type="ChEBI" id="CHEBI:15378"/>
        <dbReference type="ChEBI" id="CHEBI:16526"/>
        <dbReference type="ChEBI" id="CHEBI:33019"/>
        <dbReference type="ChEBI" id="CHEBI:37575"/>
        <dbReference type="ChEBI" id="CHEBI:57841"/>
        <dbReference type="ChEBI" id="CHEBI:62890"/>
        <dbReference type="EC" id="2.5.1.3"/>
    </reaction>
</comment>
<evidence type="ECO:0000256" key="8">
    <source>
        <dbReference type="ARBA" id="ARBA00022741"/>
    </source>
</evidence>
<keyword evidence="11 18" id="KW-0460">Magnesium</keyword>
<dbReference type="NCBIfam" id="TIGR00097">
    <property type="entry name" value="HMP-P_kinase"/>
    <property type="match status" value="1"/>
</dbReference>
<feature type="binding site" evidence="18">
    <location>
        <begin position="466"/>
        <end position="467"/>
    </location>
    <ligand>
        <name>2-[(2R,5Z)-2-carboxy-4-methylthiazol-5(2H)-ylidene]ethyl phosphate</name>
        <dbReference type="ChEBI" id="CHEBI:62899"/>
    </ligand>
</feature>
<evidence type="ECO:0000313" key="21">
    <source>
        <dbReference type="EMBL" id="MBS9336034.1"/>
    </source>
</evidence>
<evidence type="ECO:0000256" key="3">
    <source>
        <dbReference type="ARBA" id="ARBA00004769"/>
    </source>
</evidence>
<dbReference type="GO" id="GO:0008972">
    <property type="term" value="F:phosphomethylpyrimidine kinase activity"/>
    <property type="evidence" value="ECO:0007669"/>
    <property type="project" value="UniProtKB-EC"/>
</dbReference>
<dbReference type="InterPro" id="IPR004399">
    <property type="entry name" value="HMP/HMP-P_kinase_dom"/>
</dbReference>
<evidence type="ECO:0000259" key="20">
    <source>
        <dbReference type="Pfam" id="PF08543"/>
    </source>
</evidence>
<evidence type="ECO:0000256" key="13">
    <source>
        <dbReference type="ARBA" id="ARBA00023268"/>
    </source>
</evidence>
<dbReference type="Pfam" id="PF08543">
    <property type="entry name" value="Phos_pyr_kin"/>
    <property type="match status" value="1"/>
</dbReference>
<dbReference type="SUPFAM" id="SSF53613">
    <property type="entry name" value="Ribokinase-like"/>
    <property type="match status" value="1"/>
</dbReference>
<dbReference type="EC" id="2.5.1.3" evidence="18"/>
<dbReference type="InterPro" id="IPR013749">
    <property type="entry name" value="PM/HMP-P_kinase-1"/>
</dbReference>
<gene>
    <name evidence="21" type="primary">thiD</name>
    <name evidence="18" type="synonym">thiE</name>
    <name evidence="21" type="ORF">G6R28_02155</name>
</gene>
<dbReference type="InterPro" id="IPR036206">
    <property type="entry name" value="ThiamineP_synth_sf"/>
</dbReference>
<proteinExistence type="inferred from homology"/>
<keyword evidence="13" id="KW-0511">Multifunctional enzyme</keyword>
<dbReference type="RefSeq" id="WP_213792587.1">
    <property type="nucleotide sequence ID" value="NZ_JAAMFJ010000001.1"/>
</dbReference>
<dbReference type="Proteomes" id="UP000735205">
    <property type="component" value="Unassembled WGS sequence"/>
</dbReference>
<feature type="binding site" evidence="18">
    <location>
        <position position="418"/>
    </location>
    <ligand>
        <name>4-amino-2-methyl-5-(diphosphooxymethyl)pyrimidine</name>
        <dbReference type="ChEBI" id="CHEBI:57841"/>
    </ligand>
</feature>
<feature type="domain" description="Pyridoxamine kinase/Phosphomethylpyrimidine kinase" evidence="20">
    <location>
        <begin position="17"/>
        <end position="261"/>
    </location>
</feature>
<evidence type="ECO:0000256" key="7">
    <source>
        <dbReference type="ARBA" id="ARBA00022723"/>
    </source>
</evidence>
<evidence type="ECO:0000256" key="1">
    <source>
        <dbReference type="ARBA" id="ARBA00000151"/>
    </source>
</evidence>
<dbReference type="CDD" id="cd00564">
    <property type="entry name" value="TMP_TenI"/>
    <property type="match status" value="1"/>
</dbReference>
<evidence type="ECO:0000313" key="22">
    <source>
        <dbReference type="Proteomes" id="UP000735205"/>
    </source>
</evidence>
<comment type="cofactor">
    <cofactor evidence="18">
        <name>Mg(2+)</name>
        <dbReference type="ChEBI" id="CHEBI:18420"/>
    </cofactor>
    <text evidence="18">Binds 1 Mg(2+) ion per subunit.</text>
</comment>